<name>A0AAW1PDC4_9CHLO</name>
<dbReference type="Pfam" id="PF05859">
    <property type="entry name" value="Mis12"/>
    <property type="match status" value="1"/>
</dbReference>
<dbReference type="Proteomes" id="UP001489004">
    <property type="component" value="Unassembled WGS sequence"/>
</dbReference>
<evidence type="ECO:0000313" key="1">
    <source>
        <dbReference type="EMBL" id="KAK9806254.1"/>
    </source>
</evidence>
<protein>
    <submittedName>
        <fullName evidence="1">Uncharacterized protein</fullName>
    </submittedName>
</protein>
<dbReference type="GO" id="GO:0000775">
    <property type="term" value="C:chromosome, centromeric region"/>
    <property type="evidence" value="ECO:0007669"/>
    <property type="project" value="InterPro"/>
</dbReference>
<dbReference type="InterPro" id="IPR008685">
    <property type="entry name" value="Centromere_Mis12"/>
</dbReference>
<evidence type="ECO:0000313" key="2">
    <source>
        <dbReference type="Proteomes" id="UP001489004"/>
    </source>
</evidence>
<dbReference type="EMBL" id="JALJOR010000014">
    <property type="protein sequence ID" value="KAK9806254.1"/>
    <property type="molecule type" value="Genomic_DNA"/>
</dbReference>
<comment type="caution">
    <text evidence="1">The sequence shown here is derived from an EMBL/GenBank/DDBJ whole genome shotgun (WGS) entry which is preliminary data.</text>
</comment>
<reference evidence="1 2" key="1">
    <citation type="journal article" date="2024" name="Nat. Commun.">
        <title>Phylogenomics reveals the evolutionary origins of lichenization in chlorophyte algae.</title>
        <authorList>
            <person name="Puginier C."/>
            <person name="Libourel C."/>
            <person name="Otte J."/>
            <person name="Skaloud P."/>
            <person name="Haon M."/>
            <person name="Grisel S."/>
            <person name="Petersen M."/>
            <person name="Berrin J.G."/>
            <person name="Delaux P.M."/>
            <person name="Dal Grande F."/>
            <person name="Keller J."/>
        </authorList>
    </citation>
    <scope>NUCLEOTIDE SEQUENCE [LARGE SCALE GENOMIC DNA]</scope>
    <source>
        <strain evidence="1 2">SAG 2043</strain>
    </source>
</reference>
<keyword evidence="2" id="KW-1185">Reference proteome</keyword>
<organism evidence="1 2">
    <name type="scientific">[Myrmecia] bisecta</name>
    <dbReference type="NCBI Taxonomy" id="41462"/>
    <lineage>
        <taxon>Eukaryota</taxon>
        <taxon>Viridiplantae</taxon>
        <taxon>Chlorophyta</taxon>
        <taxon>core chlorophytes</taxon>
        <taxon>Trebouxiophyceae</taxon>
        <taxon>Trebouxiales</taxon>
        <taxon>Trebouxiaceae</taxon>
        <taxon>Myrmecia</taxon>
    </lineage>
</organism>
<gene>
    <name evidence="1" type="ORF">WJX72_007440</name>
</gene>
<proteinExistence type="predicted"/>
<dbReference type="AlphaFoldDB" id="A0AAW1PDC4"/>
<dbReference type="GO" id="GO:0005634">
    <property type="term" value="C:nucleus"/>
    <property type="evidence" value="ECO:0007669"/>
    <property type="project" value="InterPro"/>
</dbReference>
<sequence>MTDTDQKDVSLTANRPAASTNVAESIGLNAREVVDDTINAVLTYCADGLDAFDECVATSLGLKDEGLQGLLQGSSAVYDRLVERVEQVQGFERLALETCLHVPAGLIINQEPVADPANQADEATELALDAELQHMRQRIAAARSVGRQHKDELRALDEELATCGDVSALAAVAGSAAAGKENLEDDAAAIAAAALRLQPLLARAQQLRTLADGCGLHARTNKDATVLAEKEMVRRKAAMGGVVVEDLWRAQERMQL</sequence>
<dbReference type="GO" id="GO:0000278">
    <property type="term" value="P:mitotic cell cycle"/>
    <property type="evidence" value="ECO:0007669"/>
    <property type="project" value="InterPro"/>
</dbReference>
<accession>A0AAW1PDC4</accession>